<name>A0A6P7K3D3_9TELE</name>
<dbReference type="RefSeq" id="XP_028283267.1">
    <property type="nucleotide sequence ID" value="XM_028427466.1"/>
</dbReference>
<accession>A0A6P7K3D3</accession>
<reference evidence="3" key="1">
    <citation type="submission" date="2025-08" db="UniProtKB">
        <authorList>
            <consortium name="RefSeq"/>
        </authorList>
    </citation>
    <scope>IDENTIFICATION</scope>
</reference>
<organism evidence="2 3">
    <name type="scientific">Parambassis ranga</name>
    <name type="common">Indian glassy fish</name>
    <dbReference type="NCBI Taxonomy" id="210632"/>
    <lineage>
        <taxon>Eukaryota</taxon>
        <taxon>Metazoa</taxon>
        <taxon>Chordata</taxon>
        <taxon>Craniata</taxon>
        <taxon>Vertebrata</taxon>
        <taxon>Euteleostomi</taxon>
        <taxon>Actinopterygii</taxon>
        <taxon>Neopterygii</taxon>
        <taxon>Teleostei</taxon>
        <taxon>Neoteleostei</taxon>
        <taxon>Acanthomorphata</taxon>
        <taxon>Ovalentaria</taxon>
        <taxon>Ambassidae</taxon>
        <taxon>Parambassis</taxon>
    </lineage>
</organism>
<dbReference type="PANTHER" id="PTHR47135:SF1">
    <property type="entry name" value="FIBRONECTIN TYPE III DOMAIN-CONTAINING PROTEIN 7"/>
    <property type="match status" value="1"/>
</dbReference>
<dbReference type="InterPro" id="IPR013783">
    <property type="entry name" value="Ig-like_fold"/>
</dbReference>
<feature type="domain" description="Fibronectin type-III" evidence="1">
    <location>
        <begin position="499"/>
        <end position="585"/>
    </location>
</feature>
<dbReference type="Proteomes" id="UP000515145">
    <property type="component" value="Chromosome 17"/>
</dbReference>
<dbReference type="PROSITE" id="PS50853">
    <property type="entry name" value="FN3"/>
    <property type="match status" value="2"/>
</dbReference>
<dbReference type="OrthoDB" id="9908419at2759"/>
<keyword evidence="2" id="KW-1185">Reference proteome</keyword>
<gene>
    <name evidence="3" type="primary">LOC114449651</name>
</gene>
<sequence length="688" mass="74377">MKLIYSAQPVKIPEELLTSTLDLTWTSYNGASHYVLDLRVVNSTTIAPVVVMQSPPSTQRLIQGLRPGHVYQVTLKVFEYVTVVCTDTEIAITVPAVSQITFSQAISSTSIKFQWSSVIGADSYILYVDELFSFPVKKFNQTFTTLYGQMDGLTPATTYNCYVYSSNSAGNGAKMLQPPTGVNVVSTGKSTARVTWNPVAKVLVYQVTVTDNDEPSNMPVIRNTSSTSMDINNLEPCSNYTVGVASFNMFLMPGEPSNVLHSTSTINPVSTVSVDYSCSGGMVTVTWDLVFGANMYRATAVDGTGASLSCTSSSTSCQVTMLKCGEKYQVYVTAISDDCESTSNTTALFETVPCAPANTNIRHDCSSNVIVFEWEHTNNTLYYEAKAVDNTGEVTECRTVDNQCYFTDTGCGQYYKYSVYAVSTGCNSEVSQPEFVRTSPCLPTNVQTATQCNSDMLITTCAVTGVPCGVDLSVWIVASNDNCSTDRVLGEVAQTVPCTPSNVLVSVECSLDSAKVNWTTSIDAWFYIATAEDTSGNSYSCNSMGTNCLIEGLRCGQNYTATVMGTNLKCNSSKSHVVTFRTAPCSPTNIEAFRDCAANHALIVWQNHQPTGLYTAIMEDQSGAQLTCTSNTVNNCKITSLPCGKKYNVSVTYDDGNCPSTSPKISLDSGIALKEKVISMHLFTRPPS</sequence>
<evidence type="ECO:0000313" key="2">
    <source>
        <dbReference type="Proteomes" id="UP000515145"/>
    </source>
</evidence>
<dbReference type="InterPro" id="IPR036116">
    <property type="entry name" value="FN3_sf"/>
</dbReference>
<dbReference type="SUPFAM" id="SSF49265">
    <property type="entry name" value="Fibronectin type III"/>
    <property type="match status" value="5"/>
</dbReference>
<proteinExistence type="predicted"/>
<dbReference type="CDD" id="cd00063">
    <property type="entry name" value="FN3"/>
    <property type="match status" value="1"/>
</dbReference>
<dbReference type="AlphaFoldDB" id="A0A6P7K3D3"/>
<dbReference type="Gene3D" id="2.60.40.10">
    <property type="entry name" value="Immunoglobulins"/>
    <property type="match status" value="4"/>
</dbReference>
<dbReference type="InParanoid" id="A0A6P7K3D3"/>
<dbReference type="PANTHER" id="PTHR47135">
    <property type="entry name" value="FIBRONECTIN TYPE III DOMAIN-CONTAINING PROTEIN 7"/>
    <property type="match status" value="1"/>
</dbReference>
<evidence type="ECO:0000313" key="3">
    <source>
        <dbReference type="RefSeq" id="XP_028283267.1"/>
    </source>
</evidence>
<dbReference type="GeneID" id="114449651"/>
<feature type="domain" description="Fibronectin type-III" evidence="1">
    <location>
        <begin position="178"/>
        <end position="268"/>
    </location>
</feature>
<dbReference type="Pfam" id="PF00041">
    <property type="entry name" value="fn3"/>
    <property type="match status" value="1"/>
</dbReference>
<evidence type="ECO:0000259" key="1">
    <source>
        <dbReference type="PROSITE" id="PS50853"/>
    </source>
</evidence>
<protein>
    <submittedName>
        <fullName evidence="3">Fibronectin type III domain-containing protein 7-like</fullName>
    </submittedName>
</protein>
<dbReference type="SMART" id="SM00060">
    <property type="entry name" value="FN3"/>
    <property type="match status" value="6"/>
</dbReference>
<dbReference type="InterPro" id="IPR003961">
    <property type="entry name" value="FN3_dom"/>
</dbReference>